<evidence type="ECO:0000313" key="1">
    <source>
        <dbReference type="EMBL" id="EKE29277.1"/>
    </source>
</evidence>
<dbReference type="InterPro" id="IPR011006">
    <property type="entry name" value="CheY-like_superfamily"/>
</dbReference>
<protein>
    <recommendedName>
        <fullName evidence="2">Response regulatory domain-containing protein</fullName>
    </recommendedName>
</protein>
<accession>K2G4L7</accession>
<organism evidence="1">
    <name type="scientific">uncultured bacterium</name>
    <name type="common">gcode 4</name>
    <dbReference type="NCBI Taxonomy" id="1234023"/>
    <lineage>
        <taxon>Bacteria</taxon>
        <taxon>environmental samples</taxon>
    </lineage>
</organism>
<name>K2G4L7_9BACT</name>
<dbReference type="SUPFAM" id="SSF52172">
    <property type="entry name" value="CheY-like"/>
    <property type="match status" value="1"/>
</dbReference>
<evidence type="ECO:0008006" key="2">
    <source>
        <dbReference type="Google" id="ProtNLM"/>
    </source>
</evidence>
<dbReference type="Gene3D" id="3.40.50.2300">
    <property type="match status" value="1"/>
</dbReference>
<proteinExistence type="predicted"/>
<reference evidence="1" key="1">
    <citation type="journal article" date="2012" name="Science">
        <title>Fermentation, hydrogen, and sulfur metabolism in multiple uncultivated bacterial phyla.</title>
        <authorList>
            <person name="Wrighton K.C."/>
            <person name="Thomas B.C."/>
            <person name="Sharon I."/>
            <person name="Miller C.S."/>
            <person name="Castelle C.J."/>
            <person name="VerBerkmoes N.C."/>
            <person name="Wilkins M.J."/>
            <person name="Hettich R.L."/>
            <person name="Lipton M.S."/>
            <person name="Williams K.H."/>
            <person name="Long P.E."/>
            <person name="Banfield J.F."/>
        </authorList>
    </citation>
    <scope>NUCLEOTIDE SEQUENCE [LARGE SCALE GENOMIC DNA]</scope>
</reference>
<dbReference type="EMBL" id="AMFJ01000194">
    <property type="protein sequence ID" value="EKE29277.1"/>
    <property type="molecule type" value="Genomic_DNA"/>
</dbReference>
<sequence>MKKILIIEDDCRHQEEYRSYLWDKVELFQAYTAQEAMKILDLHGEDIDYVWMDFYLDEKDHTKNTIELTLHIKQKFKKIKIIAASWHKESREVQMWMLRCDMESEKDNLAVLIEALINDKK</sequence>
<gene>
    <name evidence="1" type="ORF">ACD_2C00194G0004</name>
</gene>
<comment type="caution">
    <text evidence="1">The sequence shown here is derived from an EMBL/GenBank/DDBJ whole genome shotgun (WGS) entry which is preliminary data.</text>
</comment>
<dbReference type="AlphaFoldDB" id="K2G4L7"/>